<proteinExistence type="inferred from homology"/>
<evidence type="ECO:0000256" key="3">
    <source>
        <dbReference type="ARBA" id="ARBA00022692"/>
    </source>
</evidence>
<keyword evidence="4 6" id="KW-1133">Transmembrane helix</keyword>
<evidence type="ECO:0000313" key="8">
    <source>
        <dbReference type="Proteomes" id="UP000681315"/>
    </source>
</evidence>
<comment type="caution">
    <text evidence="7">The sequence shown here is derived from an EMBL/GenBank/DDBJ whole genome shotgun (WGS) entry which is preliminary data.</text>
</comment>
<name>A0ABS3SWU1_9FLAO</name>
<keyword evidence="5 6" id="KW-0472">Membrane</keyword>
<keyword evidence="8" id="KW-1185">Reference proteome</keyword>
<feature type="transmembrane region" description="Helical" evidence="6">
    <location>
        <begin position="116"/>
        <end position="134"/>
    </location>
</feature>
<evidence type="ECO:0000256" key="4">
    <source>
        <dbReference type="ARBA" id="ARBA00022989"/>
    </source>
</evidence>
<feature type="transmembrane region" description="Helical" evidence="6">
    <location>
        <begin position="168"/>
        <end position="189"/>
    </location>
</feature>
<feature type="transmembrane region" description="Helical" evidence="6">
    <location>
        <begin position="62"/>
        <end position="80"/>
    </location>
</feature>
<feature type="transmembrane region" description="Helical" evidence="6">
    <location>
        <begin position="86"/>
        <end position="104"/>
    </location>
</feature>
<feature type="transmembrane region" description="Helical" evidence="6">
    <location>
        <begin position="201"/>
        <end position="219"/>
    </location>
</feature>
<evidence type="ECO:0000256" key="1">
    <source>
        <dbReference type="ARBA" id="ARBA00004141"/>
    </source>
</evidence>
<dbReference type="Pfam" id="PF07947">
    <property type="entry name" value="YhhN"/>
    <property type="match status" value="1"/>
</dbReference>
<feature type="transmembrane region" description="Helical" evidence="6">
    <location>
        <begin position="140"/>
        <end position="161"/>
    </location>
</feature>
<evidence type="ECO:0000256" key="6">
    <source>
        <dbReference type="SAM" id="Phobius"/>
    </source>
</evidence>
<protein>
    <submittedName>
        <fullName evidence="7">Lysoplasmalogenase</fullName>
    </submittedName>
</protein>
<dbReference type="RefSeq" id="WP_208235308.1">
    <property type="nucleotide sequence ID" value="NZ_JAGEVG010000032.1"/>
</dbReference>
<evidence type="ECO:0000256" key="5">
    <source>
        <dbReference type="ARBA" id="ARBA00023136"/>
    </source>
</evidence>
<feature type="transmembrane region" description="Helical" evidence="6">
    <location>
        <begin position="34"/>
        <end position="50"/>
    </location>
</feature>
<dbReference type="EMBL" id="JAGEVG010000032">
    <property type="protein sequence ID" value="MBO3100205.1"/>
    <property type="molecule type" value="Genomic_DNA"/>
</dbReference>
<accession>A0ABS3SWU1</accession>
<dbReference type="Proteomes" id="UP000681315">
    <property type="component" value="Unassembled WGS sequence"/>
</dbReference>
<dbReference type="PANTHER" id="PTHR31885">
    <property type="entry name" value="GH04784P"/>
    <property type="match status" value="1"/>
</dbReference>
<evidence type="ECO:0000313" key="7">
    <source>
        <dbReference type="EMBL" id="MBO3100205.1"/>
    </source>
</evidence>
<dbReference type="PANTHER" id="PTHR31885:SF6">
    <property type="entry name" value="GH04784P"/>
    <property type="match status" value="1"/>
</dbReference>
<keyword evidence="3 6" id="KW-0812">Transmembrane</keyword>
<reference evidence="7 8" key="1">
    <citation type="submission" date="2021-03" db="EMBL/GenBank/DDBJ databases">
        <title>Gelidibacter sp. nov., isolated from costal sediment.</title>
        <authorList>
            <person name="Lun K.-Y."/>
        </authorList>
    </citation>
    <scope>NUCLEOTIDE SEQUENCE [LARGE SCALE GENOMIC DNA]</scope>
    <source>
        <strain evidence="7 8">DF109</strain>
    </source>
</reference>
<sequence>MLTKIEQKFTTLFILLLIAELICGSAESLSTWHYFTKPSLLTVLIVYFYFNSKNLTSRTKITTLIALVFSLMGDIFLMFVDLSPNFFMLGLVSFLLAHVFYIVIFWKQRNTKTNPVGLIAILIMYAIGLFYLLKNSLGDLLIPVIFYIVVILAMVIAAFLRRGKVSKISFFLVFLGAILFVISDSILALNKFYMPLRFSSISIMLTYALAQYFIVMGLLKQP</sequence>
<dbReference type="InterPro" id="IPR012506">
    <property type="entry name" value="TMEM86B-like"/>
</dbReference>
<organism evidence="7 8">
    <name type="scientific">Gelidibacter pelagius</name>
    <dbReference type="NCBI Taxonomy" id="2819985"/>
    <lineage>
        <taxon>Bacteria</taxon>
        <taxon>Pseudomonadati</taxon>
        <taxon>Bacteroidota</taxon>
        <taxon>Flavobacteriia</taxon>
        <taxon>Flavobacteriales</taxon>
        <taxon>Flavobacteriaceae</taxon>
        <taxon>Gelidibacter</taxon>
    </lineage>
</organism>
<comment type="subcellular location">
    <subcellularLocation>
        <location evidence="1">Membrane</location>
        <topology evidence="1">Multi-pass membrane protein</topology>
    </subcellularLocation>
</comment>
<evidence type="ECO:0000256" key="2">
    <source>
        <dbReference type="ARBA" id="ARBA00007375"/>
    </source>
</evidence>
<comment type="similarity">
    <text evidence="2">Belongs to the TMEM86 family.</text>
</comment>
<gene>
    <name evidence="7" type="ORF">J4051_18180</name>
</gene>